<organism evidence="4 5">
    <name type="scientific">Manganibacter manganicus</name>
    <dbReference type="NCBI Taxonomy" id="1873176"/>
    <lineage>
        <taxon>Bacteria</taxon>
        <taxon>Pseudomonadati</taxon>
        <taxon>Pseudomonadota</taxon>
        <taxon>Alphaproteobacteria</taxon>
        <taxon>Hyphomicrobiales</taxon>
        <taxon>Phyllobacteriaceae</taxon>
        <taxon>Manganibacter</taxon>
    </lineage>
</organism>
<evidence type="ECO:0000259" key="3">
    <source>
        <dbReference type="Pfam" id="PF08239"/>
    </source>
</evidence>
<dbReference type="Gene3D" id="2.30.30.40">
    <property type="entry name" value="SH3 Domains"/>
    <property type="match status" value="1"/>
</dbReference>
<dbReference type="Pfam" id="PF08239">
    <property type="entry name" value="SH3_3"/>
    <property type="match status" value="1"/>
</dbReference>
<dbReference type="STRING" id="1873176.BFN67_19025"/>
<keyword evidence="2" id="KW-0472">Membrane</keyword>
<dbReference type="Proteomes" id="UP000191905">
    <property type="component" value="Unassembled WGS sequence"/>
</dbReference>
<feature type="region of interest" description="Disordered" evidence="1">
    <location>
        <begin position="164"/>
        <end position="191"/>
    </location>
</feature>
<gene>
    <name evidence="4" type="ORF">BFN67_19025</name>
</gene>
<dbReference type="AlphaFoldDB" id="A0A1V8RQ31"/>
<proteinExistence type="predicted"/>
<keyword evidence="5" id="KW-1185">Reference proteome</keyword>
<sequence length="255" mass="26728">MKGSFRFGMPRHRRYSMQYGYDARPSLWQRIRANAHFVIAGVGTVSLLGIAGIGLWLAMPGGDRQAFAEATKANDHAEPVIVAGSGPVAANTTQSILEQATGMASATSSNAAAEHFSGAGRSSGDAIESPIPNQTAPQELKQAFASTKIDPIAAAAVAVNKEATGSNGSAHDNSKTAAIPTPRPTANDAKAENDGEAGHILRGVNMRARPKKGATVLTTIPAKTQVKIISCKNWCEVVYQGKHGWVYKSFVTSDG</sequence>
<feature type="domain" description="SH3b" evidence="3">
    <location>
        <begin position="203"/>
        <end position="251"/>
    </location>
</feature>
<feature type="transmembrane region" description="Helical" evidence="2">
    <location>
        <begin position="37"/>
        <end position="59"/>
    </location>
</feature>
<evidence type="ECO:0000256" key="2">
    <source>
        <dbReference type="SAM" id="Phobius"/>
    </source>
</evidence>
<dbReference type="EMBL" id="MDET01000018">
    <property type="protein sequence ID" value="OQM75296.1"/>
    <property type="molecule type" value="Genomic_DNA"/>
</dbReference>
<evidence type="ECO:0000313" key="5">
    <source>
        <dbReference type="Proteomes" id="UP000191905"/>
    </source>
</evidence>
<name>A0A1V8RQ31_9HYPH</name>
<dbReference type="InterPro" id="IPR003646">
    <property type="entry name" value="SH3-like_bac-type"/>
</dbReference>
<comment type="caution">
    <text evidence="4">The sequence shown here is derived from an EMBL/GenBank/DDBJ whole genome shotgun (WGS) entry which is preliminary data.</text>
</comment>
<keyword evidence="2" id="KW-1133">Transmembrane helix</keyword>
<evidence type="ECO:0000313" key="4">
    <source>
        <dbReference type="EMBL" id="OQM75296.1"/>
    </source>
</evidence>
<keyword evidence="2" id="KW-0812">Transmembrane</keyword>
<accession>A0A1V8RQ31</accession>
<reference evidence="4 5" key="1">
    <citation type="journal article" date="2016" name="Int. J. Syst. Evol. Microbiol.">
        <title>Pseudaminobacter manganicus sp. nov., isolated from sludge of a manganese mine.</title>
        <authorList>
            <person name="Li J."/>
            <person name="Huang J."/>
            <person name="Liao S."/>
            <person name="Wang G."/>
        </authorList>
    </citation>
    <scope>NUCLEOTIDE SEQUENCE [LARGE SCALE GENOMIC DNA]</scope>
    <source>
        <strain evidence="4 5">JH-7</strain>
    </source>
</reference>
<evidence type="ECO:0000256" key="1">
    <source>
        <dbReference type="SAM" id="MobiDB-lite"/>
    </source>
</evidence>
<protein>
    <recommendedName>
        <fullName evidence="3">SH3b domain-containing protein</fullName>
    </recommendedName>
</protein>